<sequence length="233" mass="24717">MPGTGYQVSGLTRQRDIRDSKGVKRMPPFETLLPFFGIAVVLGLTPGPDNVFVLLQSAMRGPRAGMVVVLGLCTGLLVHTAAVALGLAALFAASRLAFMVLKIAGALYLAYLAWQALRAPVGAMGQGNGDKAGVGHMYRRGVVMNLTNPKVVIFFLAFLPQFVAPDRGHVALQIMVLGVVFIIATLLVFSVIACCSAMFGALLLRSARAQRALNWFAGVVFLGLAARLASSRM</sequence>
<evidence type="ECO:0000256" key="5">
    <source>
        <dbReference type="ARBA" id="ARBA00023136"/>
    </source>
</evidence>
<proteinExistence type="predicted"/>
<evidence type="ECO:0000256" key="4">
    <source>
        <dbReference type="ARBA" id="ARBA00022989"/>
    </source>
</evidence>
<name>A0A0C4YL92_9BURK</name>
<keyword evidence="8" id="KW-1185">Reference proteome</keyword>
<dbReference type="PANTHER" id="PTHR30086">
    <property type="entry name" value="ARGININE EXPORTER PROTEIN ARGO"/>
    <property type="match status" value="1"/>
</dbReference>
<feature type="transmembrane region" description="Helical" evidence="6">
    <location>
        <begin position="212"/>
        <end position="230"/>
    </location>
</feature>
<keyword evidence="5 6" id="KW-0472">Membrane</keyword>
<dbReference type="AlphaFoldDB" id="A0A0C4YL92"/>
<keyword evidence="3 6" id="KW-0812">Transmembrane</keyword>
<keyword evidence="2" id="KW-1003">Cell membrane</keyword>
<dbReference type="Pfam" id="PF01810">
    <property type="entry name" value="LysE"/>
    <property type="match status" value="1"/>
</dbReference>
<accession>A0A0C4YL92</accession>
<feature type="transmembrane region" description="Helical" evidence="6">
    <location>
        <begin position="170"/>
        <end position="200"/>
    </location>
</feature>
<keyword evidence="4 6" id="KW-1133">Transmembrane helix</keyword>
<organism evidence="7 8">
    <name type="scientific">Cupriavidus basilensis</name>
    <dbReference type="NCBI Taxonomy" id="68895"/>
    <lineage>
        <taxon>Bacteria</taxon>
        <taxon>Pseudomonadati</taxon>
        <taxon>Pseudomonadota</taxon>
        <taxon>Betaproteobacteria</taxon>
        <taxon>Burkholderiales</taxon>
        <taxon>Burkholderiaceae</taxon>
        <taxon>Cupriavidus</taxon>
    </lineage>
</organism>
<evidence type="ECO:0000256" key="6">
    <source>
        <dbReference type="SAM" id="Phobius"/>
    </source>
</evidence>
<evidence type="ECO:0000313" key="8">
    <source>
        <dbReference type="Proteomes" id="UP000031843"/>
    </source>
</evidence>
<reference evidence="7 8" key="1">
    <citation type="journal article" date="2015" name="Genome Announc.">
        <title>Complete Genome Sequence of Cupriavidus basilensis 4G11, Isolated from the Oak Ridge Field Research Center Site.</title>
        <authorList>
            <person name="Ray J."/>
            <person name="Waters R.J."/>
            <person name="Skerker J.M."/>
            <person name="Kuehl J.V."/>
            <person name="Price M.N."/>
            <person name="Huang J."/>
            <person name="Chakraborty R."/>
            <person name="Arkin A.P."/>
            <person name="Deutschbauer A."/>
        </authorList>
    </citation>
    <scope>NUCLEOTIDE SEQUENCE [LARGE SCALE GENOMIC DNA]</scope>
    <source>
        <strain evidence="7">4G11</strain>
    </source>
</reference>
<evidence type="ECO:0000256" key="1">
    <source>
        <dbReference type="ARBA" id="ARBA00004651"/>
    </source>
</evidence>
<evidence type="ECO:0000256" key="3">
    <source>
        <dbReference type="ARBA" id="ARBA00022692"/>
    </source>
</evidence>
<dbReference type="KEGG" id="cbw:RR42_s1180"/>
<evidence type="ECO:0000313" key="7">
    <source>
        <dbReference type="EMBL" id="AJG22769.1"/>
    </source>
</evidence>
<dbReference type="EMBL" id="CP010537">
    <property type="protein sequence ID" value="AJG22769.1"/>
    <property type="molecule type" value="Genomic_DNA"/>
</dbReference>
<dbReference type="PANTHER" id="PTHR30086:SF20">
    <property type="entry name" value="ARGININE EXPORTER PROTEIN ARGO-RELATED"/>
    <property type="match status" value="1"/>
</dbReference>
<feature type="transmembrane region" description="Helical" evidence="6">
    <location>
        <begin position="146"/>
        <end position="164"/>
    </location>
</feature>
<feature type="transmembrane region" description="Helical" evidence="6">
    <location>
        <begin position="67"/>
        <end position="90"/>
    </location>
</feature>
<feature type="transmembrane region" description="Helical" evidence="6">
    <location>
        <begin position="32"/>
        <end position="55"/>
    </location>
</feature>
<protein>
    <submittedName>
        <fullName evidence="7">Putative threonine efflux protein</fullName>
    </submittedName>
</protein>
<dbReference type="STRING" id="68895.RR42_s1180"/>
<feature type="transmembrane region" description="Helical" evidence="6">
    <location>
        <begin position="96"/>
        <end position="114"/>
    </location>
</feature>
<dbReference type="GO" id="GO:0005886">
    <property type="term" value="C:plasma membrane"/>
    <property type="evidence" value="ECO:0007669"/>
    <property type="project" value="UniProtKB-SubCell"/>
</dbReference>
<evidence type="ECO:0000256" key="2">
    <source>
        <dbReference type="ARBA" id="ARBA00022475"/>
    </source>
</evidence>
<dbReference type="PIRSF" id="PIRSF006324">
    <property type="entry name" value="LeuE"/>
    <property type="match status" value="1"/>
</dbReference>
<dbReference type="Proteomes" id="UP000031843">
    <property type="component" value="Chromosome secondary"/>
</dbReference>
<dbReference type="InterPro" id="IPR001123">
    <property type="entry name" value="LeuE-type"/>
</dbReference>
<dbReference type="GO" id="GO:0015171">
    <property type="term" value="F:amino acid transmembrane transporter activity"/>
    <property type="evidence" value="ECO:0007669"/>
    <property type="project" value="TreeGrafter"/>
</dbReference>
<gene>
    <name evidence="7" type="ORF">RR42_s1180</name>
</gene>
<comment type="subcellular location">
    <subcellularLocation>
        <location evidence="1">Cell membrane</location>
        <topology evidence="1">Multi-pass membrane protein</topology>
    </subcellularLocation>
</comment>